<evidence type="ECO:0000313" key="3">
    <source>
        <dbReference type="EnsemblMetazoa" id="XP_031783501"/>
    </source>
</evidence>
<dbReference type="RefSeq" id="XP_031783501.1">
    <property type="nucleotide sequence ID" value="XM_031927641.1"/>
</dbReference>
<feature type="region of interest" description="Disordered" evidence="1">
    <location>
        <begin position="281"/>
        <end position="306"/>
    </location>
</feature>
<dbReference type="EnsemblMetazoa" id="XM_031927641">
    <property type="protein sequence ID" value="XP_031783501"/>
    <property type="gene ID" value="LOC100463145"/>
</dbReference>
<dbReference type="OrthoDB" id="7550310at2759"/>
<protein>
    <submittedName>
        <fullName evidence="3">Uncharacterized protein</fullName>
    </submittedName>
</protein>
<dbReference type="AlphaFoldDB" id="A0A7M7Q8S8"/>
<feature type="compositionally biased region" description="Basic and acidic residues" evidence="1">
    <location>
        <begin position="283"/>
        <end position="296"/>
    </location>
</feature>
<dbReference type="GeneID" id="100463145"/>
<evidence type="ECO:0000256" key="2">
    <source>
        <dbReference type="SAM" id="Phobius"/>
    </source>
</evidence>
<keyword evidence="2" id="KW-0812">Transmembrane</keyword>
<sequence>MGKWRESKSEFYEDRLFVINKKFLQILGRWPYQAKRSRIFLLSLYFVGILTVVVAELIHFVRVIRIKDIPKIIDCLPALIFTYGAMVMIFNSMIKFAEMRQILGKIEENWLSARDAEEYALLKEFAEEGRFLIIGYTRNARIYDVHNRLPGDVFPGAAGAADFRQAFAAQRVPADQDLPRSRVPGGPQEVLHGHLPAQHAGGLLGHLDRARDRRLLRHDRPARLQHVRRAGAENRENRLGLAGEDRERANHRVPQVAQELHRVRRADRVFVHGLAVAAALSQHGRDKRDGRADHKPQGAARGDAQVLAEQPVGDDAALLHLVARPEDDRPQPPRARASVMREVQRRLVRAAGGLEEASAADAAQELEGLPHHGRRHVPHEFRDLLQGELSRLYKNNLAVHLSLSLSLALPRSVPAHADFDVLLYHDSVDAVNFPSMYANKV</sequence>
<proteinExistence type="predicted"/>
<keyword evidence="2" id="KW-0472">Membrane</keyword>
<keyword evidence="4" id="KW-1185">Reference proteome</keyword>
<reference evidence="3" key="1">
    <citation type="submission" date="2021-01" db="UniProtKB">
        <authorList>
            <consortium name="EnsemblMetazoa"/>
        </authorList>
    </citation>
    <scope>IDENTIFICATION</scope>
</reference>
<dbReference type="InParanoid" id="A0A7M7Q8S8"/>
<feature type="transmembrane region" description="Helical" evidence="2">
    <location>
        <begin position="39"/>
        <end position="64"/>
    </location>
</feature>
<dbReference type="KEGG" id="nvi:100463145"/>
<organism evidence="3 4">
    <name type="scientific">Nasonia vitripennis</name>
    <name type="common">Parasitic wasp</name>
    <dbReference type="NCBI Taxonomy" id="7425"/>
    <lineage>
        <taxon>Eukaryota</taxon>
        <taxon>Metazoa</taxon>
        <taxon>Ecdysozoa</taxon>
        <taxon>Arthropoda</taxon>
        <taxon>Hexapoda</taxon>
        <taxon>Insecta</taxon>
        <taxon>Pterygota</taxon>
        <taxon>Neoptera</taxon>
        <taxon>Endopterygota</taxon>
        <taxon>Hymenoptera</taxon>
        <taxon>Apocrita</taxon>
        <taxon>Proctotrupomorpha</taxon>
        <taxon>Chalcidoidea</taxon>
        <taxon>Pteromalidae</taxon>
        <taxon>Pteromalinae</taxon>
        <taxon>Nasonia</taxon>
    </lineage>
</organism>
<feature type="transmembrane region" description="Helical" evidence="2">
    <location>
        <begin position="76"/>
        <end position="94"/>
    </location>
</feature>
<evidence type="ECO:0000313" key="4">
    <source>
        <dbReference type="Proteomes" id="UP000002358"/>
    </source>
</evidence>
<keyword evidence="2" id="KW-1133">Transmembrane helix</keyword>
<dbReference type="Proteomes" id="UP000002358">
    <property type="component" value="Chromosome 3"/>
</dbReference>
<accession>A0A7M7Q8S8</accession>
<evidence type="ECO:0000256" key="1">
    <source>
        <dbReference type="SAM" id="MobiDB-lite"/>
    </source>
</evidence>
<name>A0A7M7Q8S8_NASVI</name>